<dbReference type="Gene3D" id="3.90.79.10">
    <property type="entry name" value="Nucleoside Triphosphate Pyrophosphohydrolase"/>
    <property type="match status" value="1"/>
</dbReference>
<dbReference type="InterPro" id="IPR045121">
    <property type="entry name" value="CoAse"/>
</dbReference>
<accession>A0ABV2FE99</accession>
<dbReference type="PROSITE" id="PS51462">
    <property type="entry name" value="NUDIX"/>
    <property type="match status" value="1"/>
</dbReference>
<dbReference type="CDD" id="cd03426">
    <property type="entry name" value="NUDIX_CoAse_Nudt7"/>
    <property type="match status" value="1"/>
</dbReference>
<dbReference type="EMBL" id="JBEPLO010000001">
    <property type="protein sequence ID" value="MET3556900.1"/>
    <property type="molecule type" value="Genomic_DNA"/>
</dbReference>
<evidence type="ECO:0000313" key="9">
    <source>
        <dbReference type="Proteomes" id="UP001549122"/>
    </source>
</evidence>
<evidence type="ECO:0000259" key="7">
    <source>
        <dbReference type="PROSITE" id="PS51462"/>
    </source>
</evidence>
<proteinExistence type="predicted"/>
<evidence type="ECO:0000313" key="8">
    <source>
        <dbReference type="EMBL" id="MET3556900.1"/>
    </source>
</evidence>
<dbReference type="PROSITE" id="PS00893">
    <property type="entry name" value="NUDIX_BOX"/>
    <property type="match status" value="1"/>
</dbReference>
<keyword evidence="3" id="KW-0479">Metal-binding</keyword>
<organism evidence="8 9">
    <name type="scientific">Streptococcus rupicaprae</name>
    <dbReference type="NCBI Taxonomy" id="759619"/>
    <lineage>
        <taxon>Bacteria</taxon>
        <taxon>Bacillati</taxon>
        <taxon>Bacillota</taxon>
        <taxon>Bacilli</taxon>
        <taxon>Lactobacillales</taxon>
        <taxon>Streptococcaceae</taxon>
        <taxon>Streptococcus</taxon>
    </lineage>
</organism>
<comment type="caution">
    <text evidence="8">The sequence shown here is derived from an EMBL/GenBank/DDBJ whole genome shotgun (WGS) entry which is preliminary data.</text>
</comment>
<keyword evidence="4" id="KW-0378">Hydrolase</keyword>
<dbReference type="SUPFAM" id="SSF55811">
    <property type="entry name" value="Nudix"/>
    <property type="match status" value="1"/>
</dbReference>
<evidence type="ECO:0000256" key="4">
    <source>
        <dbReference type="ARBA" id="ARBA00022801"/>
    </source>
</evidence>
<evidence type="ECO:0000256" key="6">
    <source>
        <dbReference type="ARBA" id="ARBA00023211"/>
    </source>
</evidence>
<dbReference type="Pfam" id="PF00293">
    <property type="entry name" value="NUDIX"/>
    <property type="match status" value="1"/>
</dbReference>
<reference evidence="8 9" key="1">
    <citation type="submission" date="2024-06" db="EMBL/GenBank/DDBJ databases">
        <title>Genomic Encyclopedia of Type Strains, Phase IV (KMG-IV): sequencing the most valuable type-strain genomes for metagenomic binning, comparative biology and taxonomic classification.</title>
        <authorList>
            <person name="Goeker M."/>
        </authorList>
    </citation>
    <scope>NUCLEOTIDE SEQUENCE [LARGE SCALE GENOMIC DNA]</scope>
    <source>
        <strain evidence="8 9">DSM 28303</strain>
    </source>
</reference>
<gene>
    <name evidence="8" type="ORF">ABID29_000009</name>
</gene>
<dbReference type="Proteomes" id="UP001549122">
    <property type="component" value="Unassembled WGS sequence"/>
</dbReference>
<dbReference type="InterPro" id="IPR015797">
    <property type="entry name" value="NUDIX_hydrolase-like_dom_sf"/>
</dbReference>
<feature type="domain" description="Nudix hydrolase" evidence="7">
    <location>
        <begin position="18"/>
        <end position="153"/>
    </location>
</feature>
<keyword evidence="9" id="KW-1185">Reference proteome</keyword>
<dbReference type="PANTHER" id="PTHR12992:SF11">
    <property type="entry name" value="MITOCHONDRIAL COENZYME A DIPHOSPHATASE NUDT8"/>
    <property type="match status" value="1"/>
</dbReference>
<keyword evidence="6" id="KW-0464">Manganese</keyword>
<name>A0ABV2FE99_9STRE</name>
<evidence type="ECO:0000256" key="3">
    <source>
        <dbReference type="ARBA" id="ARBA00022723"/>
    </source>
</evidence>
<dbReference type="InterPro" id="IPR020084">
    <property type="entry name" value="NUDIX_hydrolase_CS"/>
</dbReference>
<dbReference type="PANTHER" id="PTHR12992">
    <property type="entry name" value="NUDIX HYDROLASE"/>
    <property type="match status" value="1"/>
</dbReference>
<dbReference type="RefSeq" id="WP_354363574.1">
    <property type="nucleotide sequence ID" value="NZ_JBEPLO010000001.1"/>
</dbReference>
<dbReference type="InterPro" id="IPR000086">
    <property type="entry name" value="NUDIX_hydrolase_dom"/>
</dbReference>
<evidence type="ECO:0000256" key="5">
    <source>
        <dbReference type="ARBA" id="ARBA00022842"/>
    </source>
</evidence>
<sequence length="204" mass="23287">MPELKSIQSLLSTYQPKPINQKTSYAILLPLIKIGEAYHVLYQVRAQHISQPGEVAFPGGQVETGESLRAAAIRETVEELNIASDQIQVLGEIDFLVSGSRTIHCFVGEILIEDWQTISPNEEVERLFVLPLDQLMATPPTYYPLTSSLQASTKFPFERIPNGIHYPFKDFQRTIPFYDEFEENLWGMTALFTHRFVEMVRPAR</sequence>
<keyword evidence="5" id="KW-0460">Magnesium</keyword>
<evidence type="ECO:0000256" key="2">
    <source>
        <dbReference type="ARBA" id="ARBA00001946"/>
    </source>
</evidence>
<evidence type="ECO:0000256" key="1">
    <source>
        <dbReference type="ARBA" id="ARBA00001936"/>
    </source>
</evidence>
<protein>
    <submittedName>
        <fullName evidence="8">8-oxo-dGTP pyrophosphatase MutT (NUDIX family)</fullName>
    </submittedName>
</protein>
<comment type="cofactor">
    <cofactor evidence="2">
        <name>Mg(2+)</name>
        <dbReference type="ChEBI" id="CHEBI:18420"/>
    </cofactor>
</comment>
<comment type="cofactor">
    <cofactor evidence="1">
        <name>Mn(2+)</name>
        <dbReference type="ChEBI" id="CHEBI:29035"/>
    </cofactor>
</comment>